<dbReference type="InterPro" id="IPR050083">
    <property type="entry name" value="HtpX_protease"/>
</dbReference>
<feature type="transmembrane region" description="Helical" evidence="11">
    <location>
        <begin position="43"/>
        <end position="67"/>
    </location>
</feature>
<evidence type="ECO:0000256" key="3">
    <source>
        <dbReference type="ARBA" id="ARBA00022670"/>
    </source>
</evidence>
<dbReference type="HAMAP" id="MF_00188">
    <property type="entry name" value="Pept_M48_protease_HtpX"/>
    <property type="match status" value="1"/>
</dbReference>
<dbReference type="KEGG" id="iag:Igag_0517"/>
<evidence type="ECO:0000256" key="1">
    <source>
        <dbReference type="ARBA" id="ARBA00009779"/>
    </source>
</evidence>
<comment type="subcellular location">
    <subcellularLocation>
        <location evidence="11">Cell membrane</location>
        <topology evidence="11">Multi-pass membrane protein</topology>
    </subcellularLocation>
</comment>
<comment type="caution">
    <text evidence="11">Lacks conserved residue(s) required for the propagation of feature annotation.</text>
</comment>
<dbReference type="GO" id="GO:0006508">
    <property type="term" value="P:proteolysis"/>
    <property type="evidence" value="ECO:0007669"/>
    <property type="project" value="UniProtKB-KW"/>
</dbReference>
<name>E0SS03_IGNAA</name>
<feature type="active site" evidence="11">
    <location>
        <position position="216"/>
    </location>
</feature>
<evidence type="ECO:0000256" key="2">
    <source>
        <dbReference type="ARBA" id="ARBA00022475"/>
    </source>
</evidence>
<feature type="binding site" evidence="11">
    <location>
        <position position="215"/>
    </location>
    <ligand>
        <name>Zn(2+)</name>
        <dbReference type="ChEBI" id="CHEBI:29105"/>
        <note>catalytic</note>
    </ligand>
</feature>
<reference evidence="13 14" key="1">
    <citation type="journal article" date="2010" name="Stand. Genomic Sci.">
        <title>Complete genome sequence of Ignisphaera aggregans type strain (AQ1.S1).</title>
        <authorList>
            <person name="Goker M."/>
            <person name="Held B."/>
            <person name="Lapidus A."/>
            <person name="Nolan M."/>
            <person name="Spring S."/>
            <person name="Yasawong M."/>
            <person name="Lucas S."/>
            <person name="Glavina Del Rio T."/>
            <person name="Tice H."/>
            <person name="Cheng J.F."/>
            <person name="Goodwin L."/>
            <person name="Tapia R."/>
            <person name="Pitluck S."/>
            <person name="Liolios K."/>
            <person name="Ivanova N."/>
            <person name="Mavromatis K."/>
            <person name="Mikhailova N."/>
            <person name="Pati A."/>
            <person name="Chen A."/>
            <person name="Palaniappan K."/>
            <person name="Brambilla E."/>
            <person name="Land M."/>
            <person name="Hauser L."/>
            <person name="Chang Y.J."/>
            <person name="Jeffries C.D."/>
            <person name="Brettin T."/>
            <person name="Detter J.C."/>
            <person name="Han C."/>
            <person name="Rohde M."/>
            <person name="Sikorski J."/>
            <person name="Woyke T."/>
            <person name="Bristow J."/>
            <person name="Eisen J.A."/>
            <person name="Markowitz V."/>
            <person name="Hugenholtz P."/>
            <person name="Kyrpides N.C."/>
            <person name="Klenk H.P."/>
        </authorList>
    </citation>
    <scope>NUCLEOTIDE SEQUENCE [LARGE SCALE GENOMIC DNA]</scope>
    <source>
        <strain evidence="14">DSM 17230 / JCM 13409 / AQ1.S1</strain>
    </source>
</reference>
<evidence type="ECO:0000256" key="4">
    <source>
        <dbReference type="ARBA" id="ARBA00022692"/>
    </source>
</evidence>
<dbReference type="InterPro" id="IPR022919">
    <property type="entry name" value="Pept_M48_protease_HtpX"/>
</dbReference>
<accession>E0SS03</accession>
<comment type="similarity">
    <text evidence="1 11">Belongs to the peptidase M48B family.</text>
</comment>
<dbReference type="Gene3D" id="3.30.2010.10">
    <property type="entry name" value="Metalloproteases ('zincins'), catalytic domain"/>
    <property type="match status" value="1"/>
</dbReference>
<keyword evidence="9 11" id="KW-0482">Metalloprotease</keyword>
<dbReference type="HOGENOM" id="CLU_042266_4_2_2"/>
<dbReference type="GO" id="GO:0004222">
    <property type="term" value="F:metalloendopeptidase activity"/>
    <property type="evidence" value="ECO:0007669"/>
    <property type="project" value="UniProtKB-UniRule"/>
</dbReference>
<comment type="cofactor">
    <cofactor evidence="11">
        <name>Zn(2+)</name>
        <dbReference type="ChEBI" id="CHEBI:29105"/>
    </cofactor>
    <text evidence="11">Binds 1 zinc ion per subunit.</text>
</comment>
<evidence type="ECO:0000313" key="13">
    <source>
        <dbReference type="EMBL" id="ADM27353.1"/>
    </source>
</evidence>
<keyword evidence="14" id="KW-1185">Reference proteome</keyword>
<evidence type="ECO:0000256" key="7">
    <source>
        <dbReference type="ARBA" id="ARBA00022833"/>
    </source>
</evidence>
<keyword evidence="2 11" id="KW-1003">Cell membrane</keyword>
<keyword evidence="8 11" id="KW-1133">Transmembrane helix</keyword>
<evidence type="ECO:0000259" key="12">
    <source>
        <dbReference type="Pfam" id="PF01435"/>
    </source>
</evidence>
<keyword evidence="6 11" id="KW-0378">Hydrolase</keyword>
<evidence type="ECO:0000256" key="5">
    <source>
        <dbReference type="ARBA" id="ARBA00022723"/>
    </source>
</evidence>
<dbReference type="Proteomes" id="UP000001304">
    <property type="component" value="Chromosome"/>
</dbReference>
<dbReference type="PANTHER" id="PTHR43221">
    <property type="entry name" value="PROTEASE HTPX"/>
    <property type="match status" value="1"/>
</dbReference>
<organism evidence="13 14">
    <name type="scientific">Ignisphaera aggregans (strain DSM 17230 / JCM 13409 / AQ1.S1)</name>
    <dbReference type="NCBI Taxonomy" id="583356"/>
    <lineage>
        <taxon>Archaea</taxon>
        <taxon>Thermoproteota</taxon>
        <taxon>Thermoprotei</taxon>
        <taxon>Desulfurococcales</taxon>
        <taxon>Desulfurococcaceae</taxon>
        <taxon>Ignisphaera</taxon>
    </lineage>
</organism>
<evidence type="ECO:0000256" key="9">
    <source>
        <dbReference type="ARBA" id="ARBA00023049"/>
    </source>
</evidence>
<dbReference type="EC" id="3.4.24.-" evidence="11"/>
<dbReference type="GO" id="GO:0005886">
    <property type="term" value="C:plasma membrane"/>
    <property type="evidence" value="ECO:0007669"/>
    <property type="project" value="UniProtKB-SubCell"/>
</dbReference>
<dbReference type="Pfam" id="PF01435">
    <property type="entry name" value="Peptidase_M48"/>
    <property type="match status" value="1"/>
</dbReference>
<sequence>MVRGKLLLILSLLAITILVLTVVQLIISVLLPGIGFSWGLFPFWWSWWLIDIAAYAVAITTLILAGIGLERFIRNRIPVDMDHLRSAMISTSTAVIGATIFVIAALAYIFGVEFVTTVGLIAFLFAAIPSFISWLISPALINLSYGCRYDPELQEIVNRVAMRAGIEPPKAMVADMPIPNAFAYSSPVMGRYVAVTRGLMKTVRSREELEAVIGHELGHHKHRDNAIMMIFGLFPSVIYFLGRFLMFAGMTYRYVDGGGSNRRRESSGGVLLLIAGIILIVVSILIQIAVLALSRLREYYADAHGAKVTSPRAMINALESLDTYYRSYGAKRWLEDSKIKALFIYALAEPFFGLEEILSTHPPIEKRIRFLENLMYRPIEA</sequence>
<proteinExistence type="inferred from homology"/>
<evidence type="ECO:0000256" key="10">
    <source>
        <dbReference type="ARBA" id="ARBA00023136"/>
    </source>
</evidence>
<feature type="domain" description="Peptidase M48" evidence="12">
    <location>
        <begin position="150"/>
        <end position="373"/>
    </location>
</feature>
<protein>
    <recommendedName>
        <fullName evidence="11">Protease HtpX homolog</fullName>
        <ecNumber evidence="11">3.4.24.-</ecNumber>
    </recommendedName>
</protein>
<dbReference type="AlphaFoldDB" id="E0SS03"/>
<evidence type="ECO:0000256" key="8">
    <source>
        <dbReference type="ARBA" id="ARBA00022989"/>
    </source>
</evidence>
<feature type="transmembrane region" description="Helical" evidence="11">
    <location>
        <begin position="116"/>
        <end position="136"/>
    </location>
</feature>
<feature type="transmembrane region" description="Helical" evidence="11">
    <location>
        <begin position="226"/>
        <end position="250"/>
    </location>
</feature>
<keyword evidence="7 11" id="KW-0862">Zinc</keyword>
<keyword evidence="4 11" id="KW-0812">Transmembrane</keyword>
<dbReference type="GO" id="GO:0008270">
    <property type="term" value="F:zinc ion binding"/>
    <property type="evidence" value="ECO:0007669"/>
    <property type="project" value="UniProtKB-UniRule"/>
</dbReference>
<dbReference type="InterPro" id="IPR001915">
    <property type="entry name" value="Peptidase_M48"/>
</dbReference>
<evidence type="ECO:0000256" key="11">
    <source>
        <dbReference type="HAMAP-Rule" id="MF_00188"/>
    </source>
</evidence>
<keyword evidence="3 11" id="KW-0645">Protease</keyword>
<dbReference type="STRING" id="583356.Igag_0517"/>
<dbReference type="PANTHER" id="PTHR43221:SF2">
    <property type="entry name" value="PROTEASE HTPX HOMOLOG"/>
    <property type="match status" value="1"/>
</dbReference>
<keyword evidence="5 11" id="KW-0479">Metal-binding</keyword>
<gene>
    <name evidence="11" type="primary">htpX</name>
    <name evidence="13" type="ordered locus">Igag_0517</name>
</gene>
<dbReference type="EMBL" id="CP002098">
    <property type="protein sequence ID" value="ADM27353.1"/>
    <property type="molecule type" value="Genomic_DNA"/>
</dbReference>
<feature type="transmembrane region" description="Helical" evidence="11">
    <location>
        <begin position="270"/>
        <end position="293"/>
    </location>
</feature>
<keyword evidence="10 11" id="KW-0472">Membrane</keyword>
<feature type="transmembrane region" description="Helical" evidence="11">
    <location>
        <begin position="87"/>
        <end position="110"/>
    </location>
</feature>
<dbReference type="CDD" id="cd07338">
    <property type="entry name" value="M48B_HtpX_like"/>
    <property type="match status" value="1"/>
</dbReference>
<feature type="binding site" evidence="11">
    <location>
        <position position="298"/>
    </location>
    <ligand>
        <name>Zn(2+)</name>
        <dbReference type="ChEBI" id="CHEBI:29105"/>
        <note>catalytic</note>
    </ligand>
</feature>
<evidence type="ECO:0000256" key="6">
    <source>
        <dbReference type="ARBA" id="ARBA00022801"/>
    </source>
</evidence>
<feature type="binding site" evidence="11">
    <location>
        <position position="219"/>
    </location>
    <ligand>
        <name>Zn(2+)</name>
        <dbReference type="ChEBI" id="CHEBI:29105"/>
        <note>catalytic</note>
    </ligand>
</feature>
<evidence type="ECO:0000313" key="14">
    <source>
        <dbReference type="Proteomes" id="UP000001304"/>
    </source>
</evidence>
<feature type="transmembrane region" description="Helical" evidence="11">
    <location>
        <begin position="7"/>
        <end position="31"/>
    </location>
</feature>